<dbReference type="AlphaFoldDB" id="A0A0A9BB34"/>
<sequence length="53" mass="5962">MPLVLLLLTRSLTLLTNTSEKNGDSSALEYGENLQEIPFLVYNHQSIQCPENI</sequence>
<evidence type="ECO:0000313" key="2">
    <source>
        <dbReference type="EMBL" id="JAD59393.1"/>
    </source>
</evidence>
<proteinExistence type="predicted"/>
<accession>A0A0A9BB34</accession>
<reference evidence="2" key="2">
    <citation type="journal article" date="2015" name="Data Brief">
        <title>Shoot transcriptome of the giant reed, Arundo donax.</title>
        <authorList>
            <person name="Barrero R.A."/>
            <person name="Guerrero F.D."/>
            <person name="Moolhuijzen P."/>
            <person name="Goolsby J.A."/>
            <person name="Tidwell J."/>
            <person name="Bellgard S.E."/>
            <person name="Bellgard M.I."/>
        </authorList>
    </citation>
    <scope>NUCLEOTIDE SEQUENCE</scope>
    <source>
        <tissue evidence="2">Shoot tissue taken approximately 20 cm above the soil surface</tissue>
    </source>
</reference>
<keyword evidence="1" id="KW-0732">Signal</keyword>
<protein>
    <submittedName>
        <fullName evidence="2">Uncharacterized protein</fullName>
    </submittedName>
</protein>
<evidence type="ECO:0000256" key="1">
    <source>
        <dbReference type="SAM" id="SignalP"/>
    </source>
</evidence>
<name>A0A0A9BB34_ARUDO</name>
<dbReference type="EMBL" id="GBRH01238502">
    <property type="protein sequence ID" value="JAD59393.1"/>
    <property type="molecule type" value="Transcribed_RNA"/>
</dbReference>
<feature type="chain" id="PRO_5002045700" evidence="1">
    <location>
        <begin position="19"/>
        <end position="53"/>
    </location>
</feature>
<organism evidence="2">
    <name type="scientific">Arundo donax</name>
    <name type="common">Giant reed</name>
    <name type="synonym">Donax arundinaceus</name>
    <dbReference type="NCBI Taxonomy" id="35708"/>
    <lineage>
        <taxon>Eukaryota</taxon>
        <taxon>Viridiplantae</taxon>
        <taxon>Streptophyta</taxon>
        <taxon>Embryophyta</taxon>
        <taxon>Tracheophyta</taxon>
        <taxon>Spermatophyta</taxon>
        <taxon>Magnoliopsida</taxon>
        <taxon>Liliopsida</taxon>
        <taxon>Poales</taxon>
        <taxon>Poaceae</taxon>
        <taxon>PACMAD clade</taxon>
        <taxon>Arundinoideae</taxon>
        <taxon>Arundineae</taxon>
        <taxon>Arundo</taxon>
    </lineage>
</organism>
<feature type="signal peptide" evidence="1">
    <location>
        <begin position="1"/>
        <end position="18"/>
    </location>
</feature>
<reference evidence="2" key="1">
    <citation type="submission" date="2014-09" db="EMBL/GenBank/DDBJ databases">
        <authorList>
            <person name="Magalhaes I.L.F."/>
            <person name="Oliveira U."/>
            <person name="Santos F.R."/>
            <person name="Vidigal T.H.D.A."/>
            <person name="Brescovit A.D."/>
            <person name="Santos A.J."/>
        </authorList>
    </citation>
    <scope>NUCLEOTIDE SEQUENCE</scope>
    <source>
        <tissue evidence="2">Shoot tissue taken approximately 20 cm above the soil surface</tissue>
    </source>
</reference>